<feature type="transmembrane region" description="Helical" evidence="1">
    <location>
        <begin position="128"/>
        <end position="147"/>
    </location>
</feature>
<evidence type="ECO:0000256" key="1">
    <source>
        <dbReference type="SAM" id="Phobius"/>
    </source>
</evidence>
<dbReference type="EMBL" id="JAXLPB010000003">
    <property type="protein sequence ID" value="MDY8109592.1"/>
    <property type="molecule type" value="Genomic_DNA"/>
</dbReference>
<evidence type="ECO:0000259" key="2">
    <source>
        <dbReference type="Pfam" id="PF00892"/>
    </source>
</evidence>
<feature type="transmembrane region" description="Helical" evidence="1">
    <location>
        <begin position="264"/>
        <end position="283"/>
    </location>
</feature>
<keyword evidence="4" id="KW-1185">Reference proteome</keyword>
<dbReference type="SUPFAM" id="SSF103481">
    <property type="entry name" value="Multidrug resistance efflux transporter EmrE"/>
    <property type="match status" value="2"/>
</dbReference>
<sequence>MTNNAIAESNRVGLLLIAIGGMVLSFDIPLIRLSGSDYWSVLFLRSLLISGAAVGYWAFRRYVQGHETRLVDGWKGLFVTLCYAVGVTSFLYSVFNTTAANTVFILAFNSVFAALLSWVLFGERPSRTTMTVIPVTIAGVCLIIGSGLETGNWTGDLAALNAAFFIALALVVSRGSRRDMRYAAALGSILPALVALPIVLAEGFQSQAPVWLVLNGGLVVPIALICLAAGPMFVPAPLVSLGYLLETVFTPVWVWLVFDERPAALAFAGGGVILAALCVQTMAELRSNPKPGLATAASGGRAGQHP</sequence>
<keyword evidence="1" id="KW-0472">Membrane</keyword>
<feature type="transmembrane region" description="Helical" evidence="1">
    <location>
        <begin position="153"/>
        <end position="172"/>
    </location>
</feature>
<feature type="transmembrane region" description="Helical" evidence="1">
    <location>
        <begin position="71"/>
        <end position="92"/>
    </location>
</feature>
<feature type="transmembrane region" description="Helical" evidence="1">
    <location>
        <begin position="38"/>
        <end position="59"/>
    </location>
</feature>
<protein>
    <submittedName>
        <fullName evidence="3">DMT family transporter</fullName>
    </submittedName>
</protein>
<name>A0ABU5I2J3_9HYPH</name>
<dbReference type="InterPro" id="IPR000620">
    <property type="entry name" value="EamA_dom"/>
</dbReference>
<gene>
    <name evidence="3" type="ORF">U0C82_10630</name>
</gene>
<evidence type="ECO:0000313" key="3">
    <source>
        <dbReference type="EMBL" id="MDY8109592.1"/>
    </source>
</evidence>
<feature type="transmembrane region" description="Helical" evidence="1">
    <location>
        <begin position="12"/>
        <end position="32"/>
    </location>
</feature>
<evidence type="ECO:0000313" key="4">
    <source>
        <dbReference type="Proteomes" id="UP001294412"/>
    </source>
</evidence>
<dbReference type="InterPro" id="IPR037185">
    <property type="entry name" value="EmrE-like"/>
</dbReference>
<comment type="caution">
    <text evidence="3">The sequence shown here is derived from an EMBL/GenBank/DDBJ whole genome shotgun (WGS) entry which is preliminary data.</text>
</comment>
<feature type="transmembrane region" description="Helical" evidence="1">
    <location>
        <begin position="98"/>
        <end position="121"/>
    </location>
</feature>
<dbReference type="PANTHER" id="PTHR22911">
    <property type="entry name" value="ACYL-MALONYL CONDENSING ENZYME-RELATED"/>
    <property type="match status" value="1"/>
</dbReference>
<feature type="transmembrane region" description="Helical" evidence="1">
    <location>
        <begin position="184"/>
        <end position="204"/>
    </location>
</feature>
<feature type="domain" description="EamA" evidence="2">
    <location>
        <begin position="13"/>
        <end position="144"/>
    </location>
</feature>
<feature type="transmembrane region" description="Helical" evidence="1">
    <location>
        <begin position="210"/>
        <end position="234"/>
    </location>
</feature>
<dbReference type="Proteomes" id="UP001294412">
    <property type="component" value="Unassembled WGS sequence"/>
</dbReference>
<keyword evidence="1" id="KW-0812">Transmembrane</keyword>
<reference evidence="3 4" key="1">
    <citation type="submission" date="2023-12" db="EMBL/GenBank/DDBJ databases">
        <title>Description of Novel Strain Fulvimarina sp. 2208YS6-2-32 isolated from Uroteuthis (Photololigo) edulis.</title>
        <authorList>
            <person name="Park J.-S."/>
        </authorList>
    </citation>
    <scope>NUCLEOTIDE SEQUENCE [LARGE SCALE GENOMIC DNA]</scope>
    <source>
        <strain evidence="3 4">2208YS6-2-32</strain>
    </source>
</reference>
<organism evidence="3 4">
    <name type="scientific">Fulvimarina uroteuthidis</name>
    <dbReference type="NCBI Taxonomy" id="3098149"/>
    <lineage>
        <taxon>Bacteria</taxon>
        <taxon>Pseudomonadati</taxon>
        <taxon>Pseudomonadota</taxon>
        <taxon>Alphaproteobacteria</taxon>
        <taxon>Hyphomicrobiales</taxon>
        <taxon>Aurantimonadaceae</taxon>
        <taxon>Fulvimarina</taxon>
    </lineage>
</organism>
<accession>A0ABU5I2J3</accession>
<proteinExistence type="predicted"/>
<dbReference type="Pfam" id="PF00892">
    <property type="entry name" value="EamA"/>
    <property type="match status" value="1"/>
</dbReference>
<keyword evidence="1" id="KW-1133">Transmembrane helix</keyword>
<dbReference type="RefSeq" id="WP_322187078.1">
    <property type="nucleotide sequence ID" value="NZ_JAXLPB010000003.1"/>
</dbReference>
<feature type="transmembrane region" description="Helical" evidence="1">
    <location>
        <begin position="241"/>
        <end position="258"/>
    </location>
</feature>